<dbReference type="AlphaFoldDB" id="A0AAD7FWI3"/>
<gene>
    <name evidence="2" type="ORF">B0H17DRAFT_460108</name>
</gene>
<protein>
    <submittedName>
        <fullName evidence="2">Uncharacterized protein</fullName>
    </submittedName>
</protein>
<name>A0AAD7FWI3_MYCRO</name>
<accession>A0AAD7FWI3</accession>
<sequence length="343" mass="36607">MSLLVNGFLAPSCSYESIPRTTLSARLASCLPASGASVYLVTVDAGPYGPLSITLKCDVSRTAATGIIFGRDWAALLRDLLISMNYRLDSFFNPWAFISDVTHPLRTVASSQSAALSCSNDIDCGAGSDTVGVPSLLGHEIPHLQTPEPPLAQFASPMNALPVPRTRTFCPSHVSIVLTILFPCPSHALHLLLRPSQDQSMHHIKVQSGQPAEETMGHRTYEERKEFWKRSALKPVSLPGASAQARDDGQPPDNCIGDGTAFRQPILPAHHALIRDASLLVPREDVAETSTAVEPDTVAGVAAKHNLNTEQAGSFSIVTQHSESKSSKPLQMFLGGPGGTAKS</sequence>
<reference evidence="2" key="1">
    <citation type="submission" date="2023-03" db="EMBL/GenBank/DDBJ databases">
        <title>Massive genome expansion in bonnet fungi (Mycena s.s.) driven by repeated elements and novel gene families across ecological guilds.</title>
        <authorList>
            <consortium name="Lawrence Berkeley National Laboratory"/>
            <person name="Harder C.B."/>
            <person name="Miyauchi S."/>
            <person name="Viragh M."/>
            <person name="Kuo A."/>
            <person name="Thoen E."/>
            <person name="Andreopoulos B."/>
            <person name="Lu D."/>
            <person name="Skrede I."/>
            <person name="Drula E."/>
            <person name="Henrissat B."/>
            <person name="Morin E."/>
            <person name="Kohler A."/>
            <person name="Barry K."/>
            <person name="LaButti K."/>
            <person name="Morin E."/>
            <person name="Salamov A."/>
            <person name="Lipzen A."/>
            <person name="Mereny Z."/>
            <person name="Hegedus B."/>
            <person name="Baldrian P."/>
            <person name="Stursova M."/>
            <person name="Weitz H."/>
            <person name="Taylor A."/>
            <person name="Grigoriev I.V."/>
            <person name="Nagy L.G."/>
            <person name="Martin F."/>
            <person name="Kauserud H."/>
        </authorList>
    </citation>
    <scope>NUCLEOTIDE SEQUENCE</scope>
    <source>
        <strain evidence="2">CBHHK067</strain>
    </source>
</reference>
<proteinExistence type="predicted"/>
<dbReference type="Proteomes" id="UP001221757">
    <property type="component" value="Unassembled WGS sequence"/>
</dbReference>
<comment type="caution">
    <text evidence="2">The sequence shown here is derived from an EMBL/GenBank/DDBJ whole genome shotgun (WGS) entry which is preliminary data.</text>
</comment>
<feature type="region of interest" description="Disordered" evidence="1">
    <location>
        <begin position="317"/>
        <end position="343"/>
    </location>
</feature>
<keyword evidence="3" id="KW-1185">Reference proteome</keyword>
<evidence type="ECO:0000256" key="1">
    <source>
        <dbReference type="SAM" id="MobiDB-lite"/>
    </source>
</evidence>
<dbReference type="EMBL" id="JARKIE010000408">
    <property type="protein sequence ID" value="KAJ7643209.1"/>
    <property type="molecule type" value="Genomic_DNA"/>
</dbReference>
<evidence type="ECO:0000313" key="2">
    <source>
        <dbReference type="EMBL" id="KAJ7643209.1"/>
    </source>
</evidence>
<evidence type="ECO:0000313" key="3">
    <source>
        <dbReference type="Proteomes" id="UP001221757"/>
    </source>
</evidence>
<organism evidence="2 3">
    <name type="scientific">Mycena rosella</name>
    <name type="common">Pink bonnet</name>
    <name type="synonym">Agaricus rosellus</name>
    <dbReference type="NCBI Taxonomy" id="1033263"/>
    <lineage>
        <taxon>Eukaryota</taxon>
        <taxon>Fungi</taxon>
        <taxon>Dikarya</taxon>
        <taxon>Basidiomycota</taxon>
        <taxon>Agaricomycotina</taxon>
        <taxon>Agaricomycetes</taxon>
        <taxon>Agaricomycetidae</taxon>
        <taxon>Agaricales</taxon>
        <taxon>Marasmiineae</taxon>
        <taxon>Mycenaceae</taxon>
        <taxon>Mycena</taxon>
    </lineage>
</organism>